<dbReference type="EMBL" id="CP040602">
    <property type="protein sequence ID" value="QCU90637.1"/>
    <property type="molecule type" value="Genomic_DNA"/>
</dbReference>
<dbReference type="SUPFAM" id="SSF51735">
    <property type="entry name" value="NAD(P)-binding Rossmann-fold domains"/>
    <property type="match status" value="1"/>
</dbReference>
<dbReference type="OrthoDB" id="9803333at2"/>
<keyword evidence="2" id="KW-0560">Oxidoreductase</keyword>
<dbReference type="GO" id="GO:0016491">
    <property type="term" value="F:oxidoreductase activity"/>
    <property type="evidence" value="ECO:0007669"/>
    <property type="project" value="UniProtKB-KW"/>
</dbReference>
<evidence type="ECO:0000256" key="2">
    <source>
        <dbReference type="ARBA" id="ARBA00023002"/>
    </source>
</evidence>
<accession>A0A4P9K8J5</accession>
<dbReference type="InterPro" id="IPR020904">
    <property type="entry name" value="Sc_DH/Rdtase_CS"/>
</dbReference>
<keyword evidence="4" id="KW-1185">Reference proteome</keyword>
<dbReference type="PROSITE" id="PS00061">
    <property type="entry name" value="ADH_SHORT"/>
    <property type="match status" value="1"/>
</dbReference>
<dbReference type="Pfam" id="PF13561">
    <property type="entry name" value="adh_short_C2"/>
    <property type="match status" value="1"/>
</dbReference>
<dbReference type="InterPro" id="IPR036291">
    <property type="entry name" value="NAD(P)-bd_dom_sf"/>
</dbReference>
<dbReference type="PRINTS" id="PR00080">
    <property type="entry name" value="SDRFAMILY"/>
</dbReference>
<proteinExistence type="inferred from homology"/>
<dbReference type="RefSeq" id="WP_138565311.1">
    <property type="nucleotide sequence ID" value="NZ_CP040602.1"/>
</dbReference>
<comment type="similarity">
    <text evidence="1">Belongs to the short-chain dehydrogenases/reductases (SDR) family.</text>
</comment>
<dbReference type="CDD" id="cd05233">
    <property type="entry name" value="SDR_c"/>
    <property type="match status" value="1"/>
</dbReference>
<sequence>MQGLKTKRILITGASSGIGAGMARVLAREGCRLVLHYNRNEAGVYQTLKQVQELGAEAQILKADFRQLNQLSLFFNQAWQIFDGLDGLVNNAGIVTKSTALKDADGSQFDDTLAVNLQAPYRLSAAFAQACIDSEQGGAIVNNSSIHGQASCEWFSAYAASKMGLDAITKVHAVEWGQYGIRVNGLAPGVVPVERTEHILNEPAMQQKWCERMPLGRYGKTDEMGEATAYLLSDASGWMTGSILTVDGGLIARGNYPQR</sequence>
<dbReference type="Gene3D" id="3.40.50.720">
    <property type="entry name" value="NAD(P)-binding Rossmann-like Domain"/>
    <property type="match status" value="1"/>
</dbReference>
<evidence type="ECO:0000313" key="4">
    <source>
        <dbReference type="Proteomes" id="UP000304864"/>
    </source>
</evidence>
<dbReference type="Proteomes" id="UP000304864">
    <property type="component" value="Chromosome"/>
</dbReference>
<organism evidence="3 4">
    <name type="scientific">Thiomicrorhabdus sediminis</name>
    <dbReference type="NCBI Taxonomy" id="2580412"/>
    <lineage>
        <taxon>Bacteria</taxon>
        <taxon>Pseudomonadati</taxon>
        <taxon>Pseudomonadota</taxon>
        <taxon>Gammaproteobacteria</taxon>
        <taxon>Thiotrichales</taxon>
        <taxon>Piscirickettsiaceae</taxon>
        <taxon>Thiomicrorhabdus</taxon>
    </lineage>
</organism>
<dbReference type="PANTHER" id="PTHR43639:SF1">
    <property type="entry name" value="SHORT-CHAIN DEHYDROGENASE_REDUCTASE FAMILY PROTEIN"/>
    <property type="match status" value="1"/>
</dbReference>
<reference evidence="3 4" key="1">
    <citation type="submission" date="2019-05" db="EMBL/GenBank/DDBJ databases">
        <title>Thiomicrorhabdus sediminis sp. nov, a novel sulfur-oxidizing bacterium isolated from coastal sediment.</title>
        <authorList>
            <person name="Liu X."/>
        </authorList>
    </citation>
    <scope>NUCLEOTIDE SEQUENCE [LARGE SCALE GENOMIC DNA]</scope>
    <source>
        <strain evidence="3 4">G1</strain>
    </source>
</reference>
<dbReference type="AlphaFoldDB" id="A0A4P9K8J5"/>
<dbReference type="PANTHER" id="PTHR43639">
    <property type="entry name" value="OXIDOREDUCTASE, SHORT-CHAIN DEHYDROGENASE/REDUCTASE FAMILY (AFU_ORTHOLOGUE AFUA_5G02870)"/>
    <property type="match status" value="1"/>
</dbReference>
<dbReference type="InterPro" id="IPR002347">
    <property type="entry name" value="SDR_fam"/>
</dbReference>
<gene>
    <name evidence="3" type="ORF">FE785_08315</name>
</gene>
<dbReference type="PRINTS" id="PR00081">
    <property type="entry name" value="GDHRDH"/>
</dbReference>
<protein>
    <submittedName>
        <fullName evidence="3">SDR family oxidoreductase</fullName>
    </submittedName>
</protein>
<evidence type="ECO:0000256" key="1">
    <source>
        <dbReference type="ARBA" id="ARBA00006484"/>
    </source>
</evidence>
<dbReference type="FunFam" id="3.40.50.720:FF:000084">
    <property type="entry name" value="Short-chain dehydrogenase reductase"/>
    <property type="match status" value="1"/>
</dbReference>
<evidence type="ECO:0000313" key="3">
    <source>
        <dbReference type="EMBL" id="QCU90637.1"/>
    </source>
</evidence>
<dbReference type="KEGG" id="thig:FE785_08315"/>
<name>A0A4P9K8J5_9GAMM</name>